<dbReference type="GO" id="GO:0031419">
    <property type="term" value="F:cobalamin binding"/>
    <property type="evidence" value="ECO:0007669"/>
    <property type="project" value="InterPro"/>
</dbReference>
<evidence type="ECO:0000256" key="1">
    <source>
        <dbReference type="ARBA" id="ARBA00001966"/>
    </source>
</evidence>
<dbReference type="CDD" id="cd01335">
    <property type="entry name" value="Radical_SAM"/>
    <property type="match status" value="1"/>
</dbReference>
<dbReference type="GO" id="GO:0046872">
    <property type="term" value="F:metal ion binding"/>
    <property type="evidence" value="ECO:0007669"/>
    <property type="project" value="UniProtKB-KW"/>
</dbReference>
<protein>
    <submittedName>
        <fullName evidence="10">Radical SAM superfamily enzyme YgiQ, UPF0313 family</fullName>
    </submittedName>
</protein>
<dbReference type="PANTHER" id="PTHR43409:SF7">
    <property type="entry name" value="BLL1977 PROTEIN"/>
    <property type="match status" value="1"/>
</dbReference>
<evidence type="ECO:0000259" key="8">
    <source>
        <dbReference type="PROSITE" id="PS51332"/>
    </source>
</evidence>
<reference evidence="11" key="1">
    <citation type="submission" date="2016-11" db="EMBL/GenBank/DDBJ databases">
        <authorList>
            <person name="Varghese N."/>
            <person name="Submissions S."/>
        </authorList>
    </citation>
    <scope>NUCLEOTIDE SEQUENCE [LARGE SCALE GENOMIC DNA]</scope>
    <source>
        <strain evidence="11">DSM 16219</strain>
    </source>
</reference>
<dbReference type="GO" id="GO:0051539">
    <property type="term" value="F:4 iron, 4 sulfur cluster binding"/>
    <property type="evidence" value="ECO:0007669"/>
    <property type="project" value="UniProtKB-KW"/>
</dbReference>
<dbReference type="Pfam" id="PF02310">
    <property type="entry name" value="B12-binding"/>
    <property type="match status" value="1"/>
</dbReference>
<evidence type="ECO:0000256" key="5">
    <source>
        <dbReference type="ARBA" id="ARBA00022723"/>
    </source>
</evidence>
<name>A0A1M6BSG7_9BACT</name>
<dbReference type="SFLD" id="SFLDS00029">
    <property type="entry name" value="Radical_SAM"/>
    <property type="match status" value="1"/>
</dbReference>
<evidence type="ECO:0000259" key="9">
    <source>
        <dbReference type="PROSITE" id="PS51918"/>
    </source>
</evidence>
<dbReference type="EMBL" id="FQZU01000001">
    <property type="protein sequence ID" value="SHI51543.1"/>
    <property type="molecule type" value="Genomic_DNA"/>
</dbReference>
<feature type="domain" description="B12-binding" evidence="8">
    <location>
        <begin position="17"/>
        <end position="151"/>
    </location>
</feature>
<dbReference type="InterPro" id="IPR006638">
    <property type="entry name" value="Elp3/MiaA/NifB-like_rSAM"/>
</dbReference>
<comment type="cofactor">
    <cofactor evidence="1">
        <name>[4Fe-4S] cluster</name>
        <dbReference type="ChEBI" id="CHEBI:49883"/>
    </cofactor>
</comment>
<dbReference type="OrthoDB" id="9762608at2"/>
<evidence type="ECO:0000256" key="6">
    <source>
        <dbReference type="ARBA" id="ARBA00023004"/>
    </source>
</evidence>
<dbReference type="SUPFAM" id="SSF52242">
    <property type="entry name" value="Cobalamin (vitamin B12)-binding domain"/>
    <property type="match status" value="1"/>
</dbReference>
<keyword evidence="3" id="KW-0808">Transferase</keyword>
<dbReference type="SMART" id="SM00729">
    <property type="entry name" value="Elp3"/>
    <property type="match status" value="1"/>
</dbReference>
<keyword evidence="4" id="KW-0949">S-adenosyl-L-methionine</keyword>
<organism evidence="10 11">
    <name type="scientific">Desulfatibacillum alkenivorans DSM 16219</name>
    <dbReference type="NCBI Taxonomy" id="1121393"/>
    <lineage>
        <taxon>Bacteria</taxon>
        <taxon>Pseudomonadati</taxon>
        <taxon>Thermodesulfobacteriota</taxon>
        <taxon>Desulfobacteria</taxon>
        <taxon>Desulfobacterales</taxon>
        <taxon>Desulfatibacillaceae</taxon>
        <taxon>Desulfatibacillum</taxon>
    </lineage>
</organism>
<dbReference type="Gene3D" id="3.80.30.20">
    <property type="entry name" value="tm_1862 like domain"/>
    <property type="match status" value="1"/>
</dbReference>
<evidence type="ECO:0000256" key="3">
    <source>
        <dbReference type="ARBA" id="ARBA00022679"/>
    </source>
</evidence>
<dbReference type="InterPro" id="IPR036724">
    <property type="entry name" value="Cobalamin-bd_sf"/>
</dbReference>
<dbReference type="Gene3D" id="3.40.50.280">
    <property type="entry name" value="Cobalamin-binding domain"/>
    <property type="match status" value="1"/>
</dbReference>
<dbReference type="RefSeq" id="WP_139264561.1">
    <property type="nucleotide sequence ID" value="NZ_FQZU01000001.1"/>
</dbReference>
<dbReference type="SFLD" id="SFLDG01082">
    <property type="entry name" value="B12-binding_domain_containing"/>
    <property type="match status" value="1"/>
</dbReference>
<dbReference type="InterPro" id="IPR006158">
    <property type="entry name" value="Cobalamin-bd"/>
</dbReference>
<sequence length="479" mass="53965">MKPKISDSKILIVSPPLSRIRFNLSGIMPMQPLGIAALAAYLREKGLDVELLDSVALRHTTDQTLWEILKRNPGIVGFSTTIFNIAHTHAIIRRLKEVRPEIKTIMGGYGVVFPPEMLGSKLEEIDFFIKGEGEEAFWQLVCAIQSKTDFEEVPGLIWRENGRVRQNPPGSPLDPNSLPLPALDLLPRAPYSMHPPFNIKPPLCLVETARGCGWQCNFCSLSRDLRQKSVERVREEIAWAKRIFKAREVHFVDPTFTAGRKRLFELTDMLGKDFPGLAWSCKSRVDLLDYEAARRMALAGCHIVSLGMESGSQKMLNAMNKAVTVEQSIRAVRALKKAGVRSLVYIMFGAPGETDQTVRQTMNLLERIRPDYALFAGLMPDPLSALLRRKSSEGVLSQEDVFNYYYNNNAAGTPLETDSFTEIPMEDINRWVKDAYISFYMNPRYMASRLFASKSLREIKNLAHGAIMLARDAVFPPEA</sequence>
<keyword evidence="7" id="KW-0411">Iron-sulfur</keyword>
<dbReference type="Pfam" id="PF04055">
    <property type="entry name" value="Radical_SAM"/>
    <property type="match status" value="1"/>
</dbReference>
<evidence type="ECO:0000256" key="4">
    <source>
        <dbReference type="ARBA" id="ARBA00022691"/>
    </source>
</evidence>
<dbReference type="GO" id="GO:0003824">
    <property type="term" value="F:catalytic activity"/>
    <property type="evidence" value="ECO:0007669"/>
    <property type="project" value="InterPro"/>
</dbReference>
<dbReference type="InterPro" id="IPR058240">
    <property type="entry name" value="rSAM_sf"/>
</dbReference>
<dbReference type="InterPro" id="IPR051198">
    <property type="entry name" value="BchE-like"/>
</dbReference>
<evidence type="ECO:0000256" key="7">
    <source>
        <dbReference type="ARBA" id="ARBA00023014"/>
    </source>
</evidence>
<evidence type="ECO:0000256" key="2">
    <source>
        <dbReference type="ARBA" id="ARBA00022603"/>
    </source>
</evidence>
<dbReference type="SUPFAM" id="SSF102114">
    <property type="entry name" value="Radical SAM enzymes"/>
    <property type="match status" value="1"/>
</dbReference>
<dbReference type="PANTHER" id="PTHR43409">
    <property type="entry name" value="ANAEROBIC MAGNESIUM-PROTOPORPHYRIN IX MONOMETHYL ESTER CYCLASE-RELATED"/>
    <property type="match status" value="1"/>
</dbReference>
<keyword evidence="6" id="KW-0408">Iron</keyword>
<gene>
    <name evidence="10" type="ORF">SAMN02745216_00057</name>
</gene>
<feature type="domain" description="Radical SAM core" evidence="9">
    <location>
        <begin position="198"/>
        <end position="408"/>
    </location>
</feature>
<evidence type="ECO:0000313" key="11">
    <source>
        <dbReference type="Proteomes" id="UP000183994"/>
    </source>
</evidence>
<keyword evidence="11" id="KW-1185">Reference proteome</keyword>
<dbReference type="InterPro" id="IPR007197">
    <property type="entry name" value="rSAM"/>
</dbReference>
<dbReference type="Proteomes" id="UP000183994">
    <property type="component" value="Unassembled WGS sequence"/>
</dbReference>
<dbReference type="SFLD" id="SFLDG01123">
    <property type="entry name" value="methyltransferase_(Class_B)"/>
    <property type="match status" value="1"/>
</dbReference>
<keyword evidence="2" id="KW-0489">Methyltransferase</keyword>
<dbReference type="PROSITE" id="PS51918">
    <property type="entry name" value="RADICAL_SAM"/>
    <property type="match status" value="1"/>
</dbReference>
<accession>A0A1M6BSG7</accession>
<dbReference type="InterPro" id="IPR034466">
    <property type="entry name" value="Methyltransferase_Class_B"/>
</dbReference>
<evidence type="ECO:0000313" key="10">
    <source>
        <dbReference type="EMBL" id="SHI51543.1"/>
    </source>
</evidence>
<dbReference type="PROSITE" id="PS51332">
    <property type="entry name" value="B12_BINDING"/>
    <property type="match status" value="1"/>
</dbReference>
<dbReference type="InterPro" id="IPR023404">
    <property type="entry name" value="rSAM_horseshoe"/>
</dbReference>
<keyword evidence="5" id="KW-0479">Metal-binding</keyword>
<dbReference type="AlphaFoldDB" id="A0A1M6BSG7"/>
<proteinExistence type="predicted"/>
<dbReference type="CDD" id="cd02068">
    <property type="entry name" value="radical_SAM_B12_BD"/>
    <property type="match status" value="1"/>
</dbReference>
<dbReference type="STRING" id="1121393.SAMN02745216_00057"/>